<keyword evidence="1 3" id="KW-0378">Hydrolase</keyword>
<dbReference type="PANTHER" id="PTHR43329">
    <property type="entry name" value="EPOXIDE HYDROLASE"/>
    <property type="match status" value="1"/>
</dbReference>
<dbReference type="Pfam" id="PF00561">
    <property type="entry name" value="Abhydrolase_1"/>
    <property type="match status" value="1"/>
</dbReference>
<gene>
    <name evidence="3" type="primary">ephA_1</name>
    <name evidence="3" type="ORF">AFCDBAGC_4370</name>
</gene>
<dbReference type="RefSeq" id="WP_373322591.1">
    <property type="nucleotide sequence ID" value="NZ_BPQG01000079.1"/>
</dbReference>
<feature type="domain" description="AB hydrolase-1" evidence="2">
    <location>
        <begin position="40"/>
        <end position="280"/>
    </location>
</feature>
<dbReference type="InterPro" id="IPR029058">
    <property type="entry name" value="AB_hydrolase_fold"/>
</dbReference>
<evidence type="ECO:0000256" key="1">
    <source>
        <dbReference type="ARBA" id="ARBA00022801"/>
    </source>
</evidence>
<reference evidence="3 4" key="1">
    <citation type="journal article" date="2021" name="Front. Microbiol.">
        <title>Comprehensive Comparative Genomics and Phenotyping of Methylobacterium Species.</title>
        <authorList>
            <person name="Alessa O."/>
            <person name="Ogura Y."/>
            <person name="Fujitani Y."/>
            <person name="Takami H."/>
            <person name="Hayashi T."/>
            <person name="Sahin N."/>
            <person name="Tani A."/>
        </authorList>
    </citation>
    <scope>NUCLEOTIDE SEQUENCE [LARGE SCALE GENOMIC DNA]</scope>
    <source>
        <strain evidence="3 4">DSM 23679</strain>
    </source>
</reference>
<dbReference type="PRINTS" id="PR00412">
    <property type="entry name" value="EPOXHYDRLASE"/>
</dbReference>
<organism evidence="3 4">
    <name type="scientific">Methylobacterium cerastii</name>
    <dbReference type="NCBI Taxonomy" id="932741"/>
    <lineage>
        <taxon>Bacteria</taxon>
        <taxon>Pseudomonadati</taxon>
        <taxon>Pseudomonadota</taxon>
        <taxon>Alphaproteobacteria</taxon>
        <taxon>Hyphomicrobiales</taxon>
        <taxon>Methylobacteriaceae</taxon>
        <taxon>Methylobacterium</taxon>
    </lineage>
</organism>
<comment type="caution">
    <text evidence="3">The sequence shown here is derived from an EMBL/GenBank/DDBJ whole genome shotgun (WGS) entry which is preliminary data.</text>
</comment>
<accession>A0ABQ4QML3</accession>
<name>A0ABQ4QML3_9HYPH</name>
<dbReference type="PRINTS" id="PR00111">
    <property type="entry name" value="ABHYDROLASE"/>
</dbReference>
<dbReference type="InterPro" id="IPR000073">
    <property type="entry name" value="AB_hydrolase_1"/>
</dbReference>
<evidence type="ECO:0000313" key="3">
    <source>
        <dbReference type="EMBL" id="GJD46488.1"/>
    </source>
</evidence>
<protein>
    <submittedName>
        <fullName evidence="3">Epoxide hydrolase A</fullName>
    </submittedName>
</protein>
<keyword evidence="4" id="KW-1185">Reference proteome</keyword>
<evidence type="ECO:0000313" key="4">
    <source>
        <dbReference type="Proteomes" id="UP001055117"/>
    </source>
</evidence>
<dbReference type="EMBL" id="BPQG01000079">
    <property type="protein sequence ID" value="GJD46488.1"/>
    <property type="molecule type" value="Genomic_DNA"/>
</dbReference>
<dbReference type="Gene3D" id="3.40.50.1820">
    <property type="entry name" value="alpha/beta hydrolase"/>
    <property type="match status" value="1"/>
</dbReference>
<dbReference type="SUPFAM" id="SSF53474">
    <property type="entry name" value="alpha/beta-Hydrolases"/>
    <property type="match status" value="1"/>
</dbReference>
<sequence length="294" mass="32656">MLFDAEEVALLDSVRTSSVSLPSIRLHVAEAGPSAGLPTIVLHGFPEFWYGWRRQIGPLSEAGLRLVLPDQRGYNLSDKPGGIAAYHLDRLAADVIELADHYRFAKFRLVAHDWGGLVAWWTASFYPERIERLAILNAPHPAIFGPYIRRHPTQMLRSAYVAFFQIPHLPEKRLTANDCAVLRQALATTSRKGSFTDADLDLYAAAWAKPGAMTGMLNWYRALRLPRASAAPRVTAPTLILWGRRDHALGSGLAEASLELCDDGRIEWYPEATHWVQHDAADAVNASLVAFLRA</sequence>
<dbReference type="Proteomes" id="UP001055117">
    <property type="component" value="Unassembled WGS sequence"/>
</dbReference>
<proteinExistence type="predicted"/>
<dbReference type="GO" id="GO:0016787">
    <property type="term" value="F:hydrolase activity"/>
    <property type="evidence" value="ECO:0007669"/>
    <property type="project" value="UniProtKB-KW"/>
</dbReference>
<dbReference type="InterPro" id="IPR000639">
    <property type="entry name" value="Epox_hydrolase-like"/>
</dbReference>
<evidence type="ECO:0000259" key="2">
    <source>
        <dbReference type="Pfam" id="PF00561"/>
    </source>
</evidence>